<dbReference type="AlphaFoldDB" id="A0A9Q1CS69"/>
<protein>
    <submittedName>
        <fullName evidence="1">Uncharacterized protein</fullName>
    </submittedName>
</protein>
<organism evidence="1 2">
    <name type="scientific">Holothuria leucospilota</name>
    <name type="common">Black long sea cucumber</name>
    <name type="synonym">Mertensiothuria leucospilota</name>
    <dbReference type="NCBI Taxonomy" id="206669"/>
    <lineage>
        <taxon>Eukaryota</taxon>
        <taxon>Metazoa</taxon>
        <taxon>Echinodermata</taxon>
        <taxon>Eleutherozoa</taxon>
        <taxon>Echinozoa</taxon>
        <taxon>Holothuroidea</taxon>
        <taxon>Aspidochirotacea</taxon>
        <taxon>Aspidochirotida</taxon>
        <taxon>Holothuriidae</taxon>
        <taxon>Holothuria</taxon>
    </lineage>
</organism>
<dbReference type="Proteomes" id="UP001152320">
    <property type="component" value="Chromosome 1"/>
</dbReference>
<evidence type="ECO:0000313" key="1">
    <source>
        <dbReference type="EMBL" id="KAJ8049519.1"/>
    </source>
</evidence>
<proteinExistence type="predicted"/>
<dbReference type="SUPFAM" id="SSF56219">
    <property type="entry name" value="DNase I-like"/>
    <property type="match status" value="1"/>
</dbReference>
<comment type="caution">
    <text evidence="1">The sequence shown here is derived from an EMBL/GenBank/DDBJ whole genome shotgun (WGS) entry which is preliminary data.</text>
</comment>
<accession>A0A9Q1CS69</accession>
<sequence>MVAITETWLKPEDNSIISSCIPAGYKFHHFPRLQKTGGGVGLLFKSTLSINVHKNHTDYVTFESLHAELTCNSQSVRLVIVYRPERTLSGLRVNFSHFLTEFENLITDYLLHPSELIVTDDLSDSNASKFLDLLSCHDFVQHVSEPTHRLGHCLDLLLTRESGKFLISNTSVYPGLSDHFAIMASLCIKKPPTPKISVSTRRLKTIDIHKFCEDVTLQLSSIPTGVSDLDSYVTAFENNLRNVMDVHAPVKTYTKKLNSISPWFNDDIHSARKLRRQLERKWRQKGKLEVCRQEYCKQRGVVATLIRQAKVSYYSTEITNSSGDQKKLFRIVNNLLHKPKDPVLPSAVSDRSLACRFSQYFVEKIEQIRKTFTPSPDSQLYGETSSPSTLCTFQAASEEEIKKIVMKSASKSCELDSVPTTLIKQCIDTFVPYITDIVNASFSSGHFPQSQKIAYVRPLLKKVGLDKNILKNYRPVANLKFLVKNY</sequence>
<dbReference type="EMBL" id="JAIZAY010000001">
    <property type="protein sequence ID" value="KAJ8049519.1"/>
    <property type="molecule type" value="Genomic_DNA"/>
</dbReference>
<dbReference type="Gene3D" id="3.60.10.10">
    <property type="entry name" value="Endonuclease/exonuclease/phosphatase"/>
    <property type="match status" value="1"/>
</dbReference>
<reference evidence="1" key="1">
    <citation type="submission" date="2021-10" db="EMBL/GenBank/DDBJ databases">
        <title>Tropical sea cucumber genome reveals ecological adaptation and Cuvierian tubules defense mechanism.</title>
        <authorList>
            <person name="Chen T."/>
        </authorList>
    </citation>
    <scope>NUCLEOTIDE SEQUENCE</scope>
    <source>
        <strain evidence="1">Nanhai2018</strain>
        <tissue evidence="1">Muscle</tissue>
    </source>
</reference>
<name>A0A9Q1CS69_HOLLE</name>
<dbReference type="InterPro" id="IPR036691">
    <property type="entry name" value="Endo/exonu/phosph_ase_sf"/>
</dbReference>
<keyword evidence="2" id="KW-1185">Reference proteome</keyword>
<evidence type="ECO:0000313" key="2">
    <source>
        <dbReference type="Proteomes" id="UP001152320"/>
    </source>
</evidence>
<dbReference type="PANTHER" id="PTHR46670:SF3">
    <property type="entry name" value="ENDONUCLEASE_EXONUCLEASE_PHOSPHATASE DOMAIN-CONTAINING PROTEIN"/>
    <property type="match status" value="1"/>
</dbReference>
<gene>
    <name evidence="1" type="ORF">HOLleu_02299</name>
</gene>
<dbReference type="PANTHER" id="PTHR46670">
    <property type="entry name" value="ENDO/EXONUCLEASE/PHOSPHATASE DOMAIN-CONTAINING PROTEIN"/>
    <property type="match status" value="1"/>
</dbReference>
<dbReference type="OrthoDB" id="10072198at2759"/>